<evidence type="ECO:0000259" key="1">
    <source>
        <dbReference type="Pfam" id="PF13953"/>
    </source>
</evidence>
<gene>
    <name evidence="2" type="ORF">H8J20_18910</name>
</gene>
<comment type="caution">
    <text evidence="2">The sequence shown here is derived from an EMBL/GenBank/DDBJ whole genome shotgun (WGS) entry which is preliminary data.</text>
</comment>
<dbReference type="AlphaFoldDB" id="A0AAW3WTV8"/>
<dbReference type="Gene3D" id="2.60.40.2070">
    <property type="match status" value="1"/>
</dbReference>
<dbReference type="Pfam" id="PF13953">
    <property type="entry name" value="PapC_C"/>
    <property type="match status" value="1"/>
</dbReference>
<accession>A0AAW3WTV8</accession>
<evidence type="ECO:0000313" key="2">
    <source>
        <dbReference type="EMBL" id="MBC3214216.1"/>
    </source>
</evidence>
<name>A0AAW3WTV8_SERFO</name>
<reference evidence="2" key="1">
    <citation type="submission" date="2020-08" db="EMBL/GenBank/DDBJ databases">
        <title>Food and environmental bacterial isolates.</title>
        <authorList>
            <person name="Richter L."/>
            <person name="Du Plessis E.M."/>
            <person name="Duvenage S."/>
            <person name="Allam M."/>
            <person name="Korsten L."/>
        </authorList>
    </citation>
    <scope>NUCLEOTIDE SEQUENCE</scope>
    <source>
        <strain evidence="2">UPMP2127</strain>
    </source>
</reference>
<dbReference type="EMBL" id="JACNYO010000022">
    <property type="protein sequence ID" value="MBC3214216.1"/>
    <property type="molecule type" value="Genomic_DNA"/>
</dbReference>
<sequence length="67" mass="7285">MFDSQKNHVGSVGQDGQLYARVTEDKGQLIVKCGESSEMQRTVGHILMSKAKNSPAMTIQVFGAICQ</sequence>
<dbReference type="InterPro" id="IPR043142">
    <property type="entry name" value="PapC-like_C_sf"/>
</dbReference>
<proteinExistence type="predicted"/>
<dbReference type="RefSeq" id="WP_081050656.1">
    <property type="nucleotide sequence ID" value="NZ_JACBIV010000009.1"/>
</dbReference>
<organism evidence="2 3">
    <name type="scientific">Serratia fonticola</name>
    <dbReference type="NCBI Taxonomy" id="47917"/>
    <lineage>
        <taxon>Bacteria</taxon>
        <taxon>Pseudomonadati</taxon>
        <taxon>Pseudomonadota</taxon>
        <taxon>Gammaproteobacteria</taxon>
        <taxon>Enterobacterales</taxon>
        <taxon>Yersiniaceae</taxon>
        <taxon>Serratia</taxon>
    </lineage>
</organism>
<dbReference type="Proteomes" id="UP000659084">
    <property type="component" value="Unassembled WGS sequence"/>
</dbReference>
<dbReference type="InterPro" id="IPR025949">
    <property type="entry name" value="PapC-like_C"/>
</dbReference>
<protein>
    <recommendedName>
        <fullName evidence="1">PapC-like C-terminal domain-containing protein</fullName>
    </recommendedName>
</protein>
<evidence type="ECO:0000313" key="3">
    <source>
        <dbReference type="Proteomes" id="UP000659084"/>
    </source>
</evidence>
<feature type="domain" description="PapC-like C-terminal" evidence="1">
    <location>
        <begin position="3"/>
        <end position="40"/>
    </location>
</feature>